<dbReference type="GO" id="GO:0008270">
    <property type="term" value="F:zinc ion binding"/>
    <property type="evidence" value="ECO:0007669"/>
    <property type="project" value="UniProtKB-KW"/>
</dbReference>
<evidence type="ECO:0000256" key="5">
    <source>
        <dbReference type="PROSITE-ProRule" id="PRU00042"/>
    </source>
</evidence>
<organism evidence="7 8">
    <name type="scientific">Allofrancisella frigidaquae</name>
    <dbReference type="NCBI Taxonomy" id="1085644"/>
    <lineage>
        <taxon>Bacteria</taxon>
        <taxon>Pseudomonadati</taxon>
        <taxon>Pseudomonadota</taxon>
        <taxon>Gammaproteobacteria</taxon>
        <taxon>Thiotrichales</taxon>
        <taxon>Francisellaceae</taxon>
        <taxon>Allofrancisella</taxon>
    </lineage>
</organism>
<keyword evidence="1" id="KW-0479">Metal-binding</keyword>
<evidence type="ECO:0000259" key="6">
    <source>
        <dbReference type="PROSITE" id="PS50157"/>
    </source>
</evidence>
<evidence type="ECO:0000256" key="4">
    <source>
        <dbReference type="ARBA" id="ARBA00022833"/>
    </source>
</evidence>
<evidence type="ECO:0000256" key="2">
    <source>
        <dbReference type="ARBA" id="ARBA00022737"/>
    </source>
</evidence>
<evidence type="ECO:0000256" key="3">
    <source>
        <dbReference type="ARBA" id="ARBA00022771"/>
    </source>
</evidence>
<dbReference type="Gene3D" id="3.30.160.60">
    <property type="entry name" value="Classic Zinc Finger"/>
    <property type="match status" value="1"/>
</dbReference>
<dbReference type="Pfam" id="PF12874">
    <property type="entry name" value="zf-met"/>
    <property type="match status" value="1"/>
</dbReference>
<dbReference type="PROSITE" id="PS50157">
    <property type="entry name" value="ZINC_FINGER_C2H2_2"/>
    <property type="match status" value="1"/>
</dbReference>
<reference evidence="7 8" key="1">
    <citation type="submission" date="2019-03" db="EMBL/GenBank/DDBJ databases">
        <title>Complete Genome Sequence of Allofrancisella frigidaquae Strain SYSU 10HL1970 Isolated from Water-Cooling Systems in China.</title>
        <authorList>
            <person name="Ohrman C."/>
            <person name="Uneklint I."/>
            <person name="Sjodin A."/>
        </authorList>
    </citation>
    <scope>NUCLEOTIDE SEQUENCE [LARGE SCALE GENOMIC DNA]</scope>
    <source>
        <strain evidence="7 8">SYSU 10HL1970</strain>
    </source>
</reference>
<proteinExistence type="predicted"/>
<evidence type="ECO:0000256" key="1">
    <source>
        <dbReference type="ARBA" id="ARBA00022723"/>
    </source>
</evidence>
<evidence type="ECO:0000313" key="7">
    <source>
        <dbReference type="EMBL" id="QIV94413.1"/>
    </source>
</evidence>
<keyword evidence="3 5" id="KW-0863">Zinc-finger</keyword>
<protein>
    <recommendedName>
        <fullName evidence="6">C2H2-type domain-containing protein</fullName>
    </recommendedName>
</protein>
<keyword evidence="4" id="KW-0862">Zinc</keyword>
<dbReference type="KEGG" id="afri:E3E15_03170"/>
<keyword evidence="8" id="KW-1185">Reference proteome</keyword>
<dbReference type="InterPro" id="IPR013087">
    <property type="entry name" value="Znf_C2H2_type"/>
</dbReference>
<dbReference type="AlphaFoldDB" id="A0A6M3HT84"/>
<dbReference type="FunFam" id="3.30.160.60:FF:000100">
    <property type="entry name" value="Zinc finger 45-like"/>
    <property type="match status" value="1"/>
</dbReference>
<dbReference type="SMART" id="SM00355">
    <property type="entry name" value="ZnF_C2H2"/>
    <property type="match status" value="1"/>
</dbReference>
<feature type="domain" description="C2H2-type" evidence="6">
    <location>
        <begin position="2"/>
        <end position="25"/>
    </location>
</feature>
<dbReference type="PROSITE" id="PS00028">
    <property type="entry name" value="ZINC_FINGER_C2H2_1"/>
    <property type="match status" value="1"/>
</dbReference>
<dbReference type="EMBL" id="CP038017">
    <property type="protein sequence ID" value="QIV94413.1"/>
    <property type="molecule type" value="Genomic_DNA"/>
</dbReference>
<dbReference type="SUPFAM" id="SSF57667">
    <property type="entry name" value="beta-beta-alpha zinc fingers"/>
    <property type="match status" value="1"/>
</dbReference>
<gene>
    <name evidence="7" type="ORF">E3E15_03170</name>
</gene>
<dbReference type="InterPro" id="IPR036236">
    <property type="entry name" value="Znf_C2H2_sf"/>
</dbReference>
<keyword evidence="2" id="KW-0677">Repeat</keyword>
<name>A0A6M3HT84_9GAMM</name>
<evidence type="ECO:0000313" key="8">
    <source>
        <dbReference type="Proteomes" id="UP000503320"/>
    </source>
</evidence>
<sequence>MFTCQICQKSFTDKNQFRIHTKIKHGTNFFF</sequence>
<accession>A0A6M3HT84</accession>
<dbReference type="Proteomes" id="UP000503320">
    <property type="component" value="Chromosome"/>
</dbReference>